<accession>A0AAJ4XGU2</accession>
<evidence type="ECO:0000259" key="2">
    <source>
        <dbReference type="PROSITE" id="PS50003"/>
    </source>
</evidence>
<evidence type="ECO:0000313" key="4">
    <source>
        <dbReference type="Proteomes" id="UP001294444"/>
    </source>
</evidence>
<feature type="compositionally biased region" description="Low complexity" evidence="1">
    <location>
        <begin position="417"/>
        <end position="435"/>
    </location>
</feature>
<feature type="domain" description="PH" evidence="2">
    <location>
        <begin position="84"/>
        <end position="179"/>
    </location>
</feature>
<dbReference type="CDD" id="cd13255">
    <property type="entry name" value="PH_TAAP2-like"/>
    <property type="match status" value="1"/>
</dbReference>
<feature type="region of interest" description="Disordered" evidence="1">
    <location>
        <begin position="223"/>
        <end position="277"/>
    </location>
</feature>
<feature type="compositionally biased region" description="Low complexity" evidence="1">
    <location>
        <begin position="745"/>
        <end position="790"/>
    </location>
</feature>
<comment type="caution">
    <text evidence="3">The sequence shown here is derived from an EMBL/GenBank/DDBJ whole genome shotgun (WGS) entry which is preliminary data.</text>
</comment>
<feature type="compositionally biased region" description="Polar residues" evidence="1">
    <location>
        <begin position="550"/>
        <end position="566"/>
    </location>
</feature>
<protein>
    <submittedName>
        <fullName evidence="3">Related to tandem ph domain-containing protein-2 (Tapp2)</fullName>
    </submittedName>
</protein>
<dbReference type="Proteomes" id="UP001294444">
    <property type="component" value="Unassembled WGS sequence"/>
</dbReference>
<dbReference type="PANTHER" id="PTHR14336:SF8">
    <property type="entry name" value="PROTEIN OPY1"/>
    <property type="match status" value="1"/>
</dbReference>
<reference evidence="3" key="1">
    <citation type="submission" date="2023-10" db="EMBL/GenBank/DDBJ databases">
        <authorList>
            <person name="Guldener U."/>
        </authorList>
    </citation>
    <scope>NUCLEOTIDE SEQUENCE</scope>
    <source>
        <strain evidence="3">Mp4</strain>
    </source>
</reference>
<sequence>MPSTYSASSSSTAPDATSALVSSRSIHTDPLPPQSSQPSNDPLRRQDDFHPGDDLEADADADEDDEEAEHLDGHQAHHNMITESIVKSGYLDKKGEKRKTWKKRWFVLRSSKLAYYKNDKEYQLLRFIDVGDIKTVASVELKKSVNTFGIVTPKRTFYVRASSRHEMDSWIDKLNQAMTHYAQSSTMTQEMAAIELANSETPAPSSTLPQQPPYLPSSLALTTAQRRSLSQEPTPTSGAVPINIGIPGHGNFTAPAQPRPIPGSAAFSPLTATSDSEAGAERYGLSYTSSTAPSISGSPSTRTDHSHHFLLAGQSPLAAQSSGGGGHTSGSELSDTGGHQRRPSAGYASLPRQRSTSASRRLASFSSGAPDQPSSPVFPHSSNQVLSSSDEEDEWDEEEIADQAMPLPALGTSQSSQHQPPLHLQVQTQQQGQQGLAYPLSISPLSPSAGDLQRDPNKVITQGYLMKQSGRRKVWRKRWFVLTPSRLLYSRSHMDSKAHRQIPISSMLDAIEYEPKKASSGMPTSPGIGSPSTNPFGLESQNNFGGGGDHNNTIPFSPTAATSTSGPPEKPERRSSMVAAAAGVASNMTAGMVGGSKKRKENCFQIITPKRTFILCAPGEDEEIKWISALKTLITRQRSGQTPSVNPPLSPSTMGPTRDFPFYSATSSGGGGGGGGGGAGGSSVSSLVTKLASPPGKAVVSSPNPTQGSLANSQPATGASTVVASGTTQLSSMGAAAHTLSNNTSVLTSSHPNVTSTSTPTTTTAPSGEYNHTTAVDVPPTTTTVQQQQQQHHHHHRYDVSPSTPTATAT</sequence>
<dbReference type="InterPro" id="IPR001849">
    <property type="entry name" value="PH_domain"/>
</dbReference>
<feature type="region of interest" description="Disordered" evidence="1">
    <location>
        <begin position="316"/>
        <end position="456"/>
    </location>
</feature>
<feature type="region of interest" description="Disordered" evidence="1">
    <location>
        <begin position="745"/>
        <end position="810"/>
    </location>
</feature>
<feature type="compositionally biased region" description="Polar residues" evidence="1">
    <location>
        <begin position="223"/>
        <end position="237"/>
    </location>
</feature>
<feature type="compositionally biased region" description="Basic and acidic residues" evidence="1">
    <location>
        <begin position="42"/>
        <end position="53"/>
    </location>
</feature>
<dbReference type="PANTHER" id="PTHR14336">
    <property type="entry name" value="TANDEM PH DOMAIN CONTAINING PROTEIN"/>
    <property type="match status" value="1"/>
</dbReference>
<gene>
    <name evidence="3" type="ORF">MEPE_00166</name>
</gene>
<feature type="compositionally biased region" description="Polar residues" evidence="1">
    <location>
        <begin position="530"/>
        <end position="543"/>
    </location>
</feature>
<dbReference type="SMART" id="SM00233">
    <property type="entry name" value="PH"/>
    <property type="match status" value="2"/>
</dbReference>
<dbReference type="FunFam" id="2.30.29.30:FF:000286">
    <property type="entry name" value="PH-protein kinase domain containing protein"/>
    <property type="match status" value="1"/>
</dbReference>
<dbReference type="InterPro" id="IPR051707">
    <property type="entry name" value="PI-Interact_SigTrans_Reg"/>
</dbReference>
<evidence type="ECO:0000256" key="1">
    <source>
        <dbReference type="SAM" id="MobiDB-lite"/>
    </source>
</evidence>
<proteinExistence type="predicted"/>
<dbReference type="SUPFAM" id="SSF50729">
    <property type="entry name" value="PH domain-like"/>
    <property type="match status" value="2"/>
</dbReference>
<feature type="compositionally biased region" description="Polar residues" evidence="1">
    <location>
        <begin position="352"/>
        <end position="386"/>
    </location>
</feature>
<dbReference type="EMBL" id="OAPG01000001">
    <property type="protein sequence ID" value="SNX81461.1"/>
    <property type="molecule type" value="Genomic_DNA"/>
</dbReference>
<keyword evidence="4" id="KW-1185">Reference proteome</keyword>
<feature type="compositionally biased region" description="Gly residues" evidence="1">
    <location>
        <begin position="668"/>
        <end position="681"/>
    </location>
</feature>
<name>A0AAJ4XGU2_9BASI</name>
<feature type="compositionally biased region" description="Polar residues" evidence="1">
    <location>
        <begin position="801"/>
        <end position="810"/>
    </location>
</feature>
<feature type="region of interest" description="Disordered" evidence="1">
    <location>
        <begin position="1"/>
        <end position="79"/>
    </location>
</feature>
<feature type="region of interest" description="Disordered" evidence="1">
    <location>
        <begin position="516"/>
        <end position="578"/>
    </location>
</feature>
<dbReference type="AlphaFoldDB" id="A0AAJ4XGU2"/>
<dbReference type="InterPro" id="IPR011993">
    <property type="entry name" value="PH-like_dom_sf"/>
</dbReference>
<feature type="region of interest" description="Disordered" evidence="1">
    <location>
        <begin position="636"/>
        <end position="722"/>
    </location>
</feature>
<feature type="compositionally biased region" description="Polar residues" evidence="1">
    <location>
        <begin position="701"/>
        <end position="722"/>
    </location>
</feature>
<feature type="compositionally biased region" description="Acidic residues" evidence="1">
    <location>
        <begin position="389"/>
        <end position="401"/>
    </location>
</feature>
<dbReference type="Gene3D" id="2.30.29.30">
    <property type="entry name" value="Pleckstrin-homology domain (PH domain)/Phosphotyrosine-binding domain (PTB)"/>
    <property type="match status" value="2"/>
</dbReference>
<dbReference type="Pfam" id="PF00169">
    <property type="entry name" value="PH"/>
    <property type="match status" value="2"/>
</dbReference>
<dbReference type="PROSITE" id="PS50003">
    <property type="entry name" value="PH_DOMAIN"/>
    <property type="match status" value="2"/>
</dbReference>
<feature type="domain" description="PH" evidence="2">
    <location>
        <begin position="458"/>
        <end position="635"/>
    </location>
</feature>
<organism evidence="3 4">
    <name type="scientific">Melanopsichium pennsylvanicum</name>
    <dbReference type="NCBI Taxonomy" id="63383"/>
    <lineage>
        <taxon>Eukaryota</taxon>
        <taxon>Fungi</taxon>
        <taxon>Dikarya</taxon>
        <taxon>Basidiomycota</taxon>
        <taxon>Ustilaginomycotina</taxon>
        <taxon>Ustilaginomycetes</taxon>
        <taxon>Ustilaginales</taxon>
        <taxon>Ustilaginaceae</taxon>
        <taxon>Melanopsichium</taxon>
    </lineage>
</organism>
<feature type="compositionally biased region" description="Low complexity" evidence="1">
    <location>
        <begin position="1"/>
        <end position="19"/>
    </location>
</feature>
<evidence type="ECO:0000313" key="3">
    <source>
        <dbReference type="EMBL" id="SNX81461.1"/>
    </source>
</evidence>
<feature type="compositionally biased region" description="Acidic residues" evidence="1">
    <location>
        <begin position="54"/>
        <end position="69"/>
    </location>
</feature>